<keyword evidence="10" id="KW-0449">Lipoprotein</keyword>
<gene>
    <name evidence="10" type="ORF">DdX_11573</name>
</gene>
<dbReference type="SMART" id="SM00638">
    <property type="entry name" value="LPD_N"/>
    <property type="match status" value="1"/>
</dbReference>
<comment type="caution">
    <text evidence="10">The sequence shown here is derived from an EMBL/GenBank/DDBJ whole genome shotgun (WGS) entry which is preliminary data.</text>
</comment>
<comment type="caution">
    <text evidence="5">Lacks conserved residue(s) required for the propagation of feature annotation.</text>
</comment>
<feature type="signal peptide" evidence="7">
    <location>
        <begin position="1"/>
        <end position="23"/>
    </location>
</feature>
<keyword evidence="2" id="KW-0758">Storage protein</keyword>
<accession>A0AAD4MZR8</accession>
<dbReference type="Gene3D" id="2.30.230.10">
    <property type="entry name" value="Lipovitellin, beta-sheet shell regions, chain A"/>
    <property type="match status" value="1"/>
</dbReference>
<sequence>MFHKPLRWLGPLLVVVCLSYALAGYSTQASVFEVNREYSFKYASQISTGLSLNHKDADNSQGGQRAITSLRANVHLKLKPDPTSNEPNSFIAILKISRPKIGTLNQRLPNTFSDRAVLPWALFSQNDIDSSLWHELHLPMQFHYSQGEVSALRFNTNDGEVSKNIKRAAANFFQLSLARQHDIMQHSSGEYRNGQNNGQNSDYDVFILPEHMNKGICHTTYTVTKSEGQLDVKKTIDYGRCDLLNDKVFGFESSHSSRQCALCSMEAGPYVSGLSVDQYDPCMRICGYGQFAGVDRATTSRYTLSGTADEYGIERAETFSTYRFISPETSFGDAAEPASRTPGNNSTGPIDSFLHSTAISRLTFRGSDPLEEESQGSFSDETEGLMHDNGESIREKRHYMYGDKEIRSSSTFRGMQHKVQQAVDKLSHIMKETAFDKVSSNAATYMHDLVEVLRKCNESEIQSIYTVAMDRYQSNIRAEKESVQNSPAFATQSEKSQEILDDCLASSGTRNALAILVQRMKKGNVSPMKAVTTLKLFSGALHSPSDEQVSIMLDLCRSKNVAMNNEISRGTCWLTVGALIGKVCQPMPRSIRIALGNGQKVCSSAARQHYKEALVRNLDLAKTIHDKILALKAIGNAGLTETATILDSIIKSTYATTNVADALVNKSHIIRVAAIDALRRLHVRAPELVQKIVFPVFLNITESEEVRIAAFWQLMTAAGRMESKPWLLEEIGKVLKEQKHSSPQLFSFVYRTLQKMAELNDPSLQAIVKPIKTLLSSIDVGSNELASSFFYSIPLADGSLNTLNLAAIFPRESSIFPSQAGFGLGMLPFTNPTQNPFATGHAVSNQIQLGVSLHGVDGWFEKVISEMSAASDNVTSSSKRSSQWHNYSLRELKKLVSKIRISNRNVQRSSDFSPLALLTARLGEMDEFVIPLVDSNRFGLPTSVYELIMSSAKKENEKYRFRFNAMGTVGEKWAHIPTTTGMPINVIHSLPLMTSQELRLENDGYHMHARVQNAFSASHLHRMEVAIPKMTATGSESMQSFESTSPLIDIDIDYRRPAQDDAVGDDSVEVVIAMPAETSPKKTTLFAMHCLPVTYTREWKPRTQAHGDVNIKTVHFSKLESQQRTVNMVDIGKEWGMPINMKGHIYMPTKQQIGKFYDMVRLFSATENHIKVILEPQSKTSNSASVEEKQRRQIQLKFNVHGHAFRQKSREAVAHTCAKLSDSFYDNWSQLATEQTEPMRNLRSELVTEFERIKERNKVFEQVIESKFEVSRVGTSRILGQKTREKTGYFGESSLNLECDMDTNNYCRVSLKAQSKCSAGQSLKFSLKAFYVSPEELESIEELIAARAARNKFLNLVSMVEAKLKLTNDENTKSDENGENERKSPVQAQWGGRIRLHGESNQLTFLNETTEITTPVVINKMSVKLDQMDSTSMFFLMEGLRDYYRAHKDGMLAEDKFDVDYAPKLDINEAEILLVVDPFSQRHADMVMWAAATPTHMQARTTQFSSIHWPEQLDLVELVSGHNNSAIDIPQAQTGPTSISNFLRQLGVNARPFCWVDGSDLRTFNEVIYRAPLSTCYTVLAADCADDSTGDKESEANSEDIFQPKFVVMMKRVGPAKENSRHNLKLITNQWTVEAERASTHEPGQKTPLDVIINGMRVESDITEQPFLLEFMDSGKSQMRIHTPDVDLIFDGKRLWIRVAGVHQNSVCGLCTHNGLNLRGKHRELTNNNQECDGEDLDLFYSNAEFGAKEQKRTDERAHTIMRKDEEDHEVASVNHINTVELMPRTKAKEYGHQICFTLSPVPSCPEHSITFIEIVIDLNSPKKVSENDSVKKVNAQFGCMDRFEPDVVRLLKDIRDDNITSEEKQWMTDRLAQLSPSFNEDVIIPNACFRLDRD</sequence>
<protein>
    <submittedName>
        <fullName evidence="10">Lipoprotein amino terminal region domain-containing protein</fullName>
    </submittedName>
</protein>
<keyword evidence="1 7" id="KW-0732">Signal</keyword>
<keyword evidence="4" id="KW-0325">Glycoprotein</keyword>
<dbReference type="Pfam" id="PF01347">
    <property type="entry name" value="Vitellogenin_N"/>
    <property type="match status" value="2"/>
</dbReference>
<dbReference type="InterPro" id="IPR050733">
    <property type="entry name" value="Vitellogenin/Apolipophorin"/>
</dbReference>
<evidence type="ECO:0000259" key="9">
    <source>
        <dbReference type="PROSITE" id="PS51233"/>
    </source>
</evidence>
<dbReference type="InterPro" id="IPR015816">
    <property type="entry name" value="Vitellinogen_b-sht_N"/>
</dbReference>
<dbReference type="Pfam" id="PF00094">
    <property type="entry name" value="VWD"/>
    <property type="match status" value="1"/>
</dbReference>
<evidence type="ECO:0000313" key="11">
    <source>
        <dbReference type="Proteomes" id="UP001201812"/>
    </source>
</evidence>
<feature type="compositionally biased region" description="Basic and acidic residues" evidence="6">
    <location>
        <begin position="1368"/>
        <end position="1384"/>
    </location>
</feature>
<feature type="region of interest" description="Disordered" evidence="6">
    <location>
        <begin position="364"/>
        <end position="395"/>
    </location>
</feature>
<dbReference type="SMART" id="SM00216">
    <property type="entry name" value="VWD"/>
    <property type="match status" value="1"/>
</dbReference>
<feature type="compositionally biased region" description="Polar residues" evidence="6">
    <location>
        <begin position="341"/>
        <end position="352"/>
    </location>
</feature>
<evidence type="ECO:0000256" key="7">
    <source>
        <dbReference type="SAM" id="SignalP"/>
    </source>
</evidence>
<dbReference type="InterPro" id="IPR001846">
    <property type="entry name" value="VWF_type-D"/>
</dbReference>
<evidence type="ECO:0000256" key="2">
    <source>
        <dbReference type="ARBA" id="ARBA00022761"/>
    </source>
</evidence>
<organism evidence="10 11">
    <name type="scientific">Ditylenchus destructor</name>
    <dbReference type="NCBI Taxonomy" id="166010"/>
    <lineage>
        <taxon>Eukaryota</taxon>
        <taxon>Metazoa</taxon>
        <taxon>Ecdysozoa</taxon>
        <taxon>Nematoda</taxon>
        <taxon>Chromadorea</taxon>
        <taxon>Rhabditida</taxon>
        <taxon>Tylenchina</taxon>
        <taxon>Tylenchomorpha</taxon>
        <taxon>Sphaerularioidea</taxon>
        <taxon>Anguinidae</taxon>
        <taxon>Anguininae</taxon>
        <taxon>Ditylenchus</taxon>
    </lineage>
</organism>
<feature type="domain" description="VWFD" evidence="9">
    <location>
        <begin position="1552"/>
        <end position="1759"/>
    </location>
</feature>
<keyword evidence="11" id="KW-1185">Reference proteome</keyword>
<evidence type="ECO:0000259" key="8">
    <source>
        <dbReference type="PROSITE" id="PS51211"/>
    </source>
</evidence>
<feature type="domain" description="Vitellogenin" evidence="8">
    <location>
        <begin position="32"/>
        <end position="828"/>
    </location>
</feature>
<evidence type="ECO:0000256" key="1">
    <source>
        <dbReference type="ARBA" id="ARBA00022729"/>
    </source>
</evidence>
<reference evidence="10" key="1">
    <citation type="submission" date="2022-01" db="EMBL/GenBank/DDBJ databases">
        <title>Genome Sequence Resource for Two Populations of Ditylenchus destructor, the Migratory Endoparasitic Phytonematode.</title>
        <authorList>
            <person name="Zhang H."/>
            <person name="Lin R."/>
            <person name="Xie B."/>
        </authorList>
    </citation>
    <scope>NUCLEOTIDE SEQUENCE</scope>
    <source>
        <strain evidence="10">BazhouSP</strain>
    </source>
</reference>
<dbReference type="InterPro" id="IPR011030">
    <property type="entry name" value="Lipovitellin_superhlx_dom"/>
</dbReference>
<dbReference type="InterPro" id="IPR015819">
    <property type="entry name" value="Lipid_transp_b-sht_shell"/>
</dbReference>
<feature type="compositionally biased region" description="Basic and acidic residues" evidence="6">
    <location>
        <begin position="384"/>
        <end position="395"/>
    </location>
</feature>
<evidence type="ECO:0000256" key="3">
    <source>
        <dbReference type="ARBA" id="ARBA00023157"/>
    </source>
</evidence>
<dbReference type="PROSITE" id="PS51233">
    <property type="entry name" value="VWFD"/>
    <property type="match status" value="1"/>
</dbReference>
<dbReference type="GO" id="GO:0005319">
    <property type="term" value="F:lipid transporter activity"/>
    <property type="evidence" value="ECO:0007669"/>
    <property type="project" value="InterPro"/>
</dbReference>
<name>A0AAD4MZR8_9BILA</name>
<dbReference type="SUPFAM" id="SSF56968">
    <property type="entry name" value="Lipovitellin-phosvitin complex, beta-sheet shell regions"/>
    <property type="match status" value="1"/>
</dbReference>
<dbReference type="InterPro" id="IPR001747">
    <property type="entry name" value="Vitellogenin_N"/>
</dbReference>
<proteinExistence type="predicted"/>
<feature type="disulfide bond" evidence="5">
    <location>
        <begin position="260"/>
        <end position="263"/>
    </location>
</feature>
<evidence type="ECO:0000313" key="10">
    <source>
        <dbReference type="EMBL" id="KAI1708819.1"/>
    </source>
</evidence>
<evidence type="ECO:0000256" key="5">
    <source>
        <dbReference type="PROSITE-ProRule" id="PRU00557"/>
    </source>
</evidence>
<dbReference type="Proteomes" id="UP001201812">
    <property type="component" value="Unassembled WGS sequence"/>
</dbReference>
<dbReference type="PROSITE" id="PS51211">
    <property type="entry name" value="VITELLOGENIN"/>
    <property type="match status" value="1"/>
</dbReference>
<evidence type="ECO:0000256" key="6">
    <source>
        <dbReference type="SAM" id="MobiDB-lite"/>
    </source>
</evidence>
<dbReference type="PANTHER" id="PTHR23345:SF15">
    <property type="entry name" value="VITELLOGENIN 1-RELATED"/>
    <property type="match status" value="1"/>
</dbReference>
<feature type="region of interest" description="Disordered" evidence="6">
    <location>
        <begin position="1368"/>
        <end position="1387"/>
    </location>
</feature>
<dbReference type="EMBL" id="JAKKPZ010000033">
    <property type="protein sequence ID" value="KAI1708819.1"/>
    <property type="molecule type" value="Genomic_DNA"/>
</dbReference>
<feature type="region of interest" description="Disordered" evidence="6">
    <location>
        <begin position="331"/>
        <end position="352"/>
    </location>
</feature>
<evidence type="ECO:0000256" key="4">
    <source>
        <dbReference type="ARBA" id="ARBA00023180"/>
    </source>
</evidence>
<feature type="chain" id="PRO_5042182234" evidence="7">
    <location>
        <begin position="24"/>
        <end position="1895"/>
    </location>
</feature>
<dbReference type="SUPFAM" id="SSF48431">
    <property type="entry name" value="Lipovitellin-phosvitin complex, superhelical domain"/>
    <property type="match status" value="1"/>
</dbReference>
<dbReference type="Gene3D" id="1.25.10.20">
    <property type="entry name" value="Vitellinogen, superhelical"/>
    <property type="match status" value="1"/>
</dbReference>
<keyword evidence="3 5" id="KW-1015">Disulfide bond</keyword>
<dbReference type="PANTHER" id="PTHR23345">
    <property type="entry name" value="VITELLOGENIN-RELATED"/>
    <property type="match status" value="1"/>
</dbReference>